<gene>
    <name evidence="1" type="ORF">K503DRAFT_771948</name>
</gene>
<feature type="non-terminal residue" evidence="1">
    <location>
        <position position="1"/>
    </location>
</feature>
<reference evidence="1 2" key="1">
    <citation type="submission" date="2016-06" db="EMBL/GenBank/DDBJ databases">
        <title>Comparative genomics of the ectomycorrhizal sister species Rhizopogon vinicolor and Rhizopogon vesiculosus (Basidiomycota: Boletales) reveals a divergence of the mating type B locus.</title>
        <authorList>
            <consortium name="DOE Joint Genome Institute"/>
            <person name="Mujic A.B."/>
            <person name="Kuo A."/>
            <person name="Tritt A."/>
            <person name="Lipzen A."/>
            <person name="Chen C."/>
            <person name="Johnson J."/>
            <person name="Sharma A."/>
            <person name="Barry K."/>
            <person name="Grigoriev I.V."/>
            <person name="Spatafora J.W."/>
        </authorList>
    </citation>
    <scope>NUCLEOTIDE SEQUENCE [LARGE SCALE GENOMIC DNA]</scope>
    <source>
        <strain evidence="1 2">AM-OR11-026</strain>
    </source>
</reference>
<name>A0A1B7MWL0_9AGAM</name>
<proteinExistence type="predicted"/>
<organism evidence="1 2">
    <name type="scientific">Rhizopogon vinicolor AM-OR11-026</name>
    <dbReference type="NCBI Taxonomy" id="1314800"/>
    <lineage>
        <taxon>Eukaryota</taxon>
        <taxon>Fungi</taxon>
        <taxon>Dikarya</taxon>
        <taxon>Basidiomycota</taxon>
        <taxon>Agaricomycotina</taxon>
        <taxon>Agaricomycetes</taxon>
        <taxon>Agaricomycetidae</taxon>
        <taxon>Boletales</taxon>
        <taxon>Suillineae</taxon>
        <taxon>Rhizopogonaceae</taxon>
        <taxon>Rhizopogon</taxon>
    </lineage>
</organism>
<dbReference type="Proteomes" id="UP000092154">
    <property type="component" value="Unassembled WGS sequence"/>
</dbReference>
<dbReference type="InParanoid" id="A0A1B7MWL0"/>
<keyword evidence="2" id="KW-1185">Reference proteome</keyword>
<dbReference type="AlphaFoldDB" id="A0A1B7MWL0"/>
<protein>
    <submittedName>
        <fullName evidence="1">Uncharacterized protein</fullName>
    </submittedName>
</protein>
<accession>A0A1B7MWL0</accession>
<evidence type="ECO:0000313" key="1">
    <source>
        <dbReference type="EMBL" id="OAX36984.1"/>
    </source>
</evidence>
<dbReference type="EMBL" id="KV448380">
    <property type="protein sequence ID" value="OAX36984.1"/>
    <property type="molecule type" value="Genomic_DNA"/>
</dbReference>
<sequence>DFDNACNVKQNYRVTEHNAYPTAEADRYMNQIGYSRFGSRKGRELASAGWCEFRVDG</sequence>
<evidence type="ECO:0000313" key="2">
    <source>
        <dbReference type="Proteomes" id="UP000092154"/>
    </source>
</evidence>